<dbReference type="AlphaFoldDB" id="A0A9W4UC93"/>
<evidence type="ECO:0000256" key="2">
    <source>
        <dbReference type="SAM" id="MobiDB-lite"/>
    </source>
</evidence>
<feature type="compositionally biased region" description="Polar residues" evidence="2">
    <location>
        <begin position="306"/>
        <end position="316"/>
    </location>
</feature>
<feature type="region of interest" description="Disordered" evidence="2">
    <location>
        <begin position="1"/>
        <end position="69"/>
    </location>
</feature>
<accession>A0A9W4UC93</accession>
<protein>
    <submittedName>
        <fullName evidence="3">Uncharacterized protein</fullName>
    </submittedName>
</protein>
<gene>
    <name evidence="3" type="ORF">PDIGIT_LOCUS6598</name>
</gene>
<keyword evidence="1" id="KW-0175">Coiled coil</keyword>
<feature type="coiled-coil region" evidence="1">
    <location>
        <begin position="74"/>
        <end position="101"/>
    </location>
</feature>
<dbReference type="Proteomes" id="UP001152607">
    <property type="component" value="Unassembled WGS sequence"/>
</dbReference>
<dbReference type="OrthoDB" id="3776185at2759"/>
<evidence type="ECO:0000256" key="1">
    <source>
        <dbReference type="SAM" id="Coils"/>
    </source>
</evidence>
<feature type="compositionally biased region" description="Low complexity" evidence="2">
    <location>
        <begin position="17"/>
        <end position="34"/>
    </location>
</feature>
<comment type="caution">
    <text evidence="3">The sequence shown here is derived from an EMBL/GenBank/DDBJ whole genome shotgun (WGS) entry which is preliminary data.</text>
</comment>
<dbReference type="EMBL" id="CAOQHR010000004">
    <property type="protein sequence ID" value="CAI6333556.1"/>
    <property type="molecule type" value="Genomic_DNA"/>
</dbReference>
<reference evidence="3" key="1">
    <citation type="submission" date="2023-01" db="EMBL/GenBank/DDBJ databases">
        <authorList>
            <person name="Van Ghelder C."/>
            <person name="Rancurel C."/>
        </authorList>
    </citation>
    <scope>NUCLEOTIDE SEQUENCE</scope>
    <source>
        <strain evidence="3">CNCM I-4278</strain>
    </source>
</reference>
<evidence type="ECO:0000313" key="4">
    <source>
        <dbReference type="Proteomes" id="UP001152607"/>
    </source>
</evidence>
<feature type="compositionally biased region" description="Polar residues" evidence="2">
    <location>
        <begin position="235"/>
        <end position="250"/>
    </location>
</feature>
<name>A0A9W4UC93_9PLEO</name>
<proteinExistence type="predicted"/>
<organism evidence="3 4">
    <name type="scientific">Periconia digitata</name>
    <dbReference type="NCBI Taxonomy" id="1303443"/>
    <lineage>
        <taxon>Eukaryota</taxon>
        <taxon>Fungi</taxon>
        <taxon>Dikarya</taxon>
        <taxon>Ascomycota</taxon>
        <taxon>Pezizomycotina</taxon>
        <taxon>Dothideomycetes</taxon>
        <taxon>Pleosporomycetidae</taxon>
        <taxon>Pleosporales</taxon>
        <taxon>Massarineae</taxon>
        <taxon>Periconiaceae</taxon>
        <taxon>Periconia</taxon>
    </lineage>
</organism>
<feature type="compositionally biased region" description="Basic and acidic residues" evidence="2">
    <location>
        <begin position="221"/>
        <end position="234"/>
    </location>
</feature>
<feature type="region of interest" description="Disordered" evidence="2">
    <location>
        <begin position="294"/>
        <end position="319"/>
    </location>
</feature>
<feature type="compositionally biased region" description="Polar residues" evidence="2">
    <location>
        <begin position="1"/>
        <end position="16"/>
    </location>
</feature>
<feature type="compositionally biased region" description="Basic and acidic residues" evidence="2">
    <location>
        <begin position="518"/>
        <end position="537"/>
    </location>
</feature>
<keyword evidence="4" id="KW-1185">Reference proteome</keyword>
<feature type="region of interest" description="Disordered" evidence="2">
    <location>
        <begin position="518"/>
        <end position="548"/>
    </location>
</feature>
<sequence>MSSGKNTQMWSPALQQPSTNANPPPSAKASRSSPAPAPPNIESETTFPPLGASRRMLDWAEDAENSPPWALDDVASLKKRVEELETDVADRDGEIAELSNELDQTKSAAAEEVAYIQRKHHEFLDSISVGMDRVKVLEKEDSRLRNEVKFLRAKVVEYIPQYNEEEGQGDSTEVDSAVPTAAEDQSSDDVGSAVLPEDKKPQAEEESERGSVTLSSPSVEPDNKKDVVSAESKENYASATNEQSPTSPFSNADFPALSPNTTTNFGPVFVTRDTIKKSTPVPPPKKLTMGIDLSKFGKKPAPIPTVSPTSPRQGSKSFAPIVVDPSKDMRTMTVEQRFRLGNSRKVTVKLDSEPVGVVPMTMFMQCSRLANDYFTKNPLPDAMDFPEGSMTKAAAKTHVEWMRQHCHIQRVWSIRFSGDGQTDRNNFEVIRAARVMGLHNMYVGHFTRHYCENIRNSKKFYSYEFMALVDEFAVPGNDPILDCLVANLRAFRNINAIPNVSEFREFLEQCKVLSSRFDMPKKKNGGDRKNESGDKDKGKKKKQDSPSA</sequence>
<evidence type="ECO:0000313" key="3">
    <source>
        <dbReference type="EMBL" id="CAI6333556.1"/>
    </source>
</evidence>
<feature type="region of interest" description="Disordered" evidence="2">
    <location>
        <begin position="161"/>
        <end position="265"/>
    </location>
</feature>